<dbReference type="Pfam" id="PF06838">
    <property type="entry name" value="Met_gamma_lyase"/>
    <property type="match status" value="1"/>
</dbReference>
<dbReference type="Gene3D" id="3.40.640.10">
    <property type="entry name" value="Type I PLP-dependent aspartate aminotransferase-like (Major domain)"/>
    <property type="match status" value="1"/>
</dbReference>
<dbReference type="EMBL" id="DVOL01000095">
    <property type="protein sequence ID" value="HIV11355.1"/>
    <property type="molecule type" value="Genomic_DNA"/>
</dbReference>
<sequence>MTENNIDGITGFFDIDPRLVELAESAQEELTESFKRIDRIAEYNTFKVLKAFTKNKVGENALHGTTGYGYNDLGRELLDRVYADSLGAKDALVRHSFVNGTHALSTALFGVLRPGDRLVMCTGSPYDTLEGVIGLREQGGIRSGSLIDFGVEYSCVGLKSDGMPDHERIFESVKGAKVAYIQRSRGYSTRPSYTIDDIKRLVSVIREANPSAVIMVDNCYGEFVDRLEPCDVGADLEIGSLIKNPGGGIASTGGYIAGREELVSLCADRLTCVGMGKEVGASLNQNREMFLGFFIAPQTVASALKTSELACMMLNKLGFRSLPMAGLPRADIISSIEFGSVGPLTSFIRGVQKGAPIDSYVTPEAWDMPGYESKVIMAAGAFTSGASIEFSADAPIREPYAAWLQGGITYPSGKAGVLIAIQNMLDEGTLTL</sequence>
<dbReference type="SUPFAM" id="SSF53383">
    <property type="entry name" value="PLP-dependent transferases"/>
    <property type="match status" value="1"/>
</dbReference>
<evidence type="ECO:0000313" key="1">
    <source>
        <dbReference type="EMBL" id="HIV11355.1"/>
    </source>
</evidence>
<dbReference type="AlphaFoldDB" id="A0A9D1NR76"/>
<dbReference type="InterPro" id="IPR015421">
    <property type="entry name" value="PyrdxlP-dep_Trfase_major"/>
</dbReference>
<organism evidence="1 2">
    <name type="scientific">Candidatus Faeciplasma avium</name>
    <dbReference type="NCBI Taxonomy" id="2840798"/>
    <lineage>
        <taxon>Bacteria</taxon>
        <taxon>Bacillati</taxon>
        <taxon>Bacillota</taxon>
        <taxon>Clostridia</taxon>
        <taxon>Eubacteriales</taxon>
        <taxon>Oscillospiraceae</taxon>
        <taxon>Oscillospiraceae incertae sedis</taxon>
        <taxon>Candidatus Faeciplasma</taxon>
    </lineage>
</organism>
<accession>A0A9D1NR76</accession>
<dbReference type="Proteomes" id="UP000823960">
    <property type="component" value="Unassembled WGS sequence"/>
</dbReference>
<proteinExistence type="predicted"/>
<comment type="caution">
    <text evidence="1">The sequence shown here is derived from an EMBL/GenBank/DDBJ whole genome shotgun (WGS) entry which is preliminary data.</text>
</comment>
<dbReference type="InterPro" id="IPR015424">
    <property type="entry name" value="PyrdxlP-dep_Trfase"/>
</dbReference>
<reference evidence="1" key="1">
    <citation type="submission" date="2020-10" db="EMBL/GenBank/DDBJ databases">
        <authorList>
            <person name="Gilroy R."/>
        </authorList>
    </citation>
    <scope>NUCLEOTIDE SEQUENCE</scope>
    <source>
        <strain evidence="1">1370</strain>
    </source>
</reference>
<dbReference type="PANTHER" id="PTHR46658">
    <property type="entry name" value="CYS OR MET METABOLISM PYRIDOXAL-PHOSPHATE-DEPENDENT ENZYME"/>
    <property type="match status" value="1"/>
</dbReference>
<name>A0A9D1NR76_9FIRM</name>
<evidence type="ECO:0000313" key="2">
    <source>
        <dbReference type="Proteomes" id="UP000823960"/>
    </source>
</evidence>
<dbReference type="InterPro" id="IPR009651">
    <property type="entry name" value="Met_g_lyase_put"/>
</dbReference>
<dbReference type="Gene3D" id="3.90.1150.60">
    <property type="entry name" value="Methioning gamme-lyase, C-terminal domain"/>
    <property type="match status" value="1"/>
</dbReference>
<reference evidence="1" key="2">
    <citation type="journal article" date="2021" name="PeerJ">
        <title>Extensive microbial diversity within the chicken gut microbiome revealed by metagenomics and culture.</title>
        <authorList>
            <person name="Gilroy R."/>
            <person name="Ravi A."/>
            <person name="Getino M."/>
            <person name="Pursley I."/>
            <person name="Horton D.L."/>
            <person name="Alikhan N.F."/>
            <person name="Baker D."/>
            <person name="Gharbi K."/>
            <person name="Hall N."/>
            <person name="Watson M."/>
            <person name="Adriaenssens E.M."/>
            <person name="Foster-Nyarko E."/>
            <person name="Jarju S."/>
            <person name="Secka A."/>
            <person name="Antonio M."/>
            <person name="Oren A."/>
            <person name="Chaudhuri R.R."/>
            <person name="La Ragione R."/>
            <person name="Hildebrand F."/>
            <person name="Pallen M.J."/>
        </authorList>
    </citation>
    <scope>NUCLEOTIDE SEQUENCE</scope>
    <source>
        <strain evidence="1">1370</strain>
    </source>
</reference>
<gene>
    <name evidence="1" type="ORF">IAD28_06670</name>
</gene>
<dbReference type="PANTHER" id="PTHR46658:SF1">
    <property type="entry name" value="CYS OR MET METABOLISM PYRIDOXAL-PHOSPHATE-DEPENDENT ENZYME"/>
    <property type="match status" value="1"/>
</dbReference>
<protein>
    <submittedName>
        <fullName evidence="1">Methionine gamma-lyase family protein</fullName>
    </submittedName>
</protein>